<dbReference type="Pfam" id="PF19289">
    <property type="entry name" value="PmbA_TldD_3rd"/>
    <property type="match status" value="1"/>
</dbReference>
<dbReference type="InterPro" id="IPR045569">
    <property type="entry name" value="Metalloprtase-TldD/E_C"/>
</dbReference>
<dbReference type="AlphaFoldDB" id="A0AAE3K5M8"/>
<proteinExistence type="predicted"/>
<feature type="domain" description="Metalloprotease TldD/E central" evidence="2">
    <location>
        <begin position="102"/>
        <end position="186"/>
    </location>
</feature>
<accession>A0AAE3K5M8</accession>
<evidence type="ECO:0000259" key="1">
    <source>
        <dbReference type="Pfam" id="PF19289"/>
    </source>
</evidence>
<dbReference type="GO" id="GO:0008237">
    <property type="term" value="F:metallopeptidase activity"/>
    <property type="evidence" value="ECO:0007669"/>
    <property type="project" value="InterPro"/>
</dbReference>
<dbReference type="GO" id="GO:0006508">
    <property type="term" value="P:proteolysis"/>
    <property type="evidence" value="ECO:0007669"/>
    <property type="project" value="InterPro"/>
</dbReference>
<evidence type="ECO:0000313" key="3">
    <source>
        <dbReference type="EMBL" id="MCL7344707.1"/>
    </source>
</evidence>
<feature type="domain" description="Metalloprotease TldD/E C-terminal" evidence="1">
    <location>
        <begin position="201"/>
        <end position="418"/>
    </location>
</feature>
<dbReference type="SUPFAM" id="SSF111283">
    <property type="entry name" value="Putative modulator of DNA gyrase, PmbA/TldD"/>
    <property type="match status" value="1"/>
</dbReference>
<name>A0AAE3K5M8_9CREN</name>
<comment type="caution">
    <text evidence="3">The sequence shown here is derived from an EMBL/GenBank/DDBJ whole genome shotgun (WGS) entry which is preliminary data.</text>
</comment>
<dbReference type="PANTHER" id="PTHR43666">
    <property type="entry name" value="TLDD PROTEIN"/>
    <property type="match status" value="1"/>
</dbReference>
<sequence>MNEELLSLLDSLKGFDEKAVLKQRVQNTVVKVVESKVATVQNLDDEVYYVLVKKGRKYLVATLRGRGEEVDYSRLVDALEEPKISPKLTDNAKEYKFEKVDHAMEKVKEDPQKVIDSIDSKYPVYGIVNLTKREVSLVTSKGFNGTDVRSTVDGYFRAFNGEFSGQWSFASTTYSDKLVREAVETASDFASITNKVGVDDGRYDVVLSPMVMGNLFGYLADMASGLSIVMGESIFYDVKPGTKVASEKLTLLDTPKQDRPTSVGFDWEGTFTRDKAIIEGGVFKTPLLNNEVAELLGMESTGNAGWVYPRAWNLEVKEGKVEMEDLLAGNAILFNNNWYTRFQNYVEGQFSTVGRDAVVVYREGKPVGVSPRLRIADSLKNLLRNLEELSRERYLVKWWDAPTPTLTPYALFKGVKLTRA</sequence>
<dbReference type="EMBL" id="JZWS02000027">
    <property type="protein sequence ID" value="MCL7344707.1"/>
    <property type="molecule type" value="Genomic_DNA"/>
</dbReference>
<organism evidence="3">
    <name type="scientific">Candidatus Aramenus sulfurataquae</name>
    <dbReference type="NCBI Taxonomy" id="1326980"/>
    <lineage>
        <taxon>Archaea</taxon>
        <taxon>Thermoproteota</taxon>
        <taxon>Thermoprotei</taxon>
        <taxon>Sulfolobales</taxon>
        <taxon>Sulfolobaceae</taxon>
        <taxon>Candidatus Aramenus</taxon>
    </lineage>
</organism>
<gene>
    <name evidence="3" type="ORF">TQ35_009080</name>
</gene>
<dbReference type="PANTHER" id="PTHR43666:SF1">
    <property type="entry name" value="CONSERVED PROTEIN"/>
    <property type="match status" value="1"/>
</dbReference>
<evidence type="ECO:0000259" key="2">
    <source>
        <dbReference type="Pfam" id="PF19290"/>
    </source>
</evidence>
<protein>
    <submittedName>
        <fullName evidence="3">TldD/PmbA family protein</fullName>
    </submittedName>
</protein>
<reference evidence="3" key="1">
    <citation type="submission" date="2022-05" db="EMBL/GenBank/DDBJ databases">
        <title>Metagenome Sequencing of an Archaeal-Dominated Microbial Community from a Hot Spring at the Los Azufres Geothermal Field, Mexico.</title>
        <authorList>
            <person name="Marin-Paredes R."/>
            <person name="Martinez-Romero E."/>
            <person name="Servin-Garciduenas L.E."/>
        </authorList>
    </citation>
    <scope>NUCLEOTIDE SEQUENCE</scope>
    <source>
        <strain evidence="3">AZ1-454</strain>
    </source>
</reference>
<dbReference type="InterPro" id="IPR036059">
    <property type="entry name" value="TldD/PmbA_sf"/>
</dbReference>
<dbReference type="InterPro" id="IPR045570">
    <property type="entry name" value="Metalloprtase-TldD/E_cen_dom"/>
</dbReference>
<dbReference type="Pfam" id="PF19290">
    <property type="entry name" value="PmbA_TldD_2nd"/>
    <property type="match status" value="1"/>
</dbReference>